<dbReference type="CDD" id="cd06261">
    <property type="entry name" value="TM_PBP2"/>
    <property type="match status" value="1"/>
</dbReference>
<evidence type="ECO:0000259" key="8">
    <source>
        <dbReference type="PROSITE" id="PS50928"/>
    </source>
</evidence>
<organism evidence="9 10">
    <name type="scientific">Aeromicrobium choanae</name>
    <dbReference type="NCBI Taxonomy" id="1736691"/>
    <lineage>
        <taxon>Bacteria</taxon>
        <taxon>Bacillati</taxon>
        <taxon>Actinomycetota</taxon>
        <taxon>Actinomycetes</taxon>
        <taxon>Propionibacteriales</taxon>
        <taxon>Nocardioidaceae</taxon>
        <taxon>Aeromicrobium</taxon>
    </lineage>
</organism>
<evidence type="ECO:0000256" key="3">
    <source>
        <dbReference type="ARBA" id="ARBA00022475"/>
    </source>
</evidence>
<evidence type="ECO:0000256" key="1">
    <source>
        <dbReference type="ARBA" id="ARBA00004651"/>
    </source>
</evidence>
<feature type="transmembrane region" description="Helical" evidence="7">
    <location>
        <begin position="179"/>
        <end position="199"/>
    </location>
</feature>
<protein>
    <submittedName>
        <fullName evidence="9">Peptide/nickel transport system permease protein</fullName>
    </submittedName>
</protein>
<evidence type="ECO:0000256" key="4">
    <source>
        <dbReference type="ARBA" id="ARBA00022692"/>
    </source>
</evidence>
<dbReference type="Gene3D" id="1.10.3720.10">
    <property type="entry name" value="MetI-like"/>
    <property type="match status" value="1"/>
</dbReference>
<dbReference type="SUPFAM" id="SSF161098">
    <property type="entry name" value="MetI-like"/>
    <property type="match status" value="1"/>
</dbReference>
<dbReference type="STRING" id="1736691.SAMN06295964_0913"/>
<dbReference type="GO" id="GO:0005886">
    <property type="term" value="C:plasma membrane"/>
    <property type="evidence" value="ECO:0007669"/>
    <property type="project" value="UniProtKB-SubCell"/>
</dbReference>
<feature type="transmembrane region" description="Helical" evidence="7">
    <location>
        <begin position="283"/>
        <end position="302"/>
    </location>
</feature>
<dbReference type="PANTHER" id="PTHR43163">
    <property type="entry name" value="DIPEPTIDE TRANSPORT SYSTEM PERMEASE PROTEIN DPPB-RELATED"/>
    <property type="match status" value="1"/>
</dbReference>
<feature type="transmembrane region" description="Helical" evidence="7">
    <location>
        <begin position="133"/>
        <end position="159"/>
    </location>
</feature>
<feature type="transmembrane region" description="Helical" evidence="7">
    <location>
        <begin position="241"/>
        <end position="263"/>
    </location>
</feature>
<evidence type="ECO:0000256" key="5">
    <source>
        <dbReference type="ARBA" id="ARBA00022989"/>
    </source>
</evidence>
<sequence>MRILRVVGTCLVSAIPTLILATFIVFMLQRLIPGDPAVAIAGEYATPENLARIREDLGLNQPLWSQYLTWIGNAFTGDLGTSFQTGESISALVMQRLPLTLILTTMALFVAVAVGLPTGVIAAQKVDTSFDRFLTTGATFGIAIPNFWLGMMLIIVFALNLGWFPGPGGVSLQDDPAQALKGLVLPALALGLVGGAEICRQVRSAMVESLSTDYVRTHRAKGLSNRSIVWKHALKNSSLPFATIIGLQVSRLIGGAVVVEAVFGLSGIGSLAVEATNQRDYGVIQAVVFVAAVIVLLTNLIVDVSYRLLDPRIS</sequence>
<dbReference type="InterPro" id="IPR045621">
    <property type="entry name" value="BPD_transp_1_N"/>
</dbReference>
<proteinExistence type="inferred from homology"/>
<evidence type="ECO:0000256" key="7">
    <source>
        <dbReference type="RuleBase" id="RU363032"/>
    </source>
</evidence>
<evidence type="ECO:0000256" key="2">
    <source>
        <dbReference type="ARBA" id="ARBA00022448"/>
    </source>
</evidence>
<accession>A0A1T4YU31</accession>
<comment type="similarity">
    <text evidence="7">Belongs to the binding-protein-dependent transport system permease family.</text>
</comment>
<keyword evidence="3" id="KW-1003">Cell membrane</keyword>
<evidence type="ECO:0000256" key="6">
    <source>
        <dbReference type="ARBA" id="ARBA00023136"/>
    </source>
</evidence>
<dbReference type="Pfam" id="PF00528">
    <property type="entry name" value="BPD_transp_1"/>
    <property type="match status" value="1"/>
</dbReference>
<dbReference type="PANTHER" id="PTHR43163:SF6">
    <property type="entry name" value="DIPEPTIDE TRANSPORT SYSTEM PERMEASE PROTEIN DPPB-RELATED"/>
    <property type="match status" value="1"/>
</dbReference>
<evidence type="ECO:0000313" key="9">
    <source>
        <dbReference type="EMBL" id="SKB05367.1"/>
    </source>
</evidence>
<comment type="subcellular location">
    <subcellularLocation>
        <location evidence="1 7">Cell membrane</location>
        <topology evidence="1 7">Multi-pass membrane protein</topology>
    </subcellularLocation>
</comment>
<dbReference type="InterPro" id="IPR000515">
    <property type="entry name" value="MetI-like"/>
</dbReference>
<dbReference type="AlphaFoldDB" id="A0A1T4YU31"/>
<evidence type="ECO:0000313" key="10">
    <source>
        <dbReference type="Proteomes" id="UP000191040"/>
    </source>
</evidence>
<keyword evidence="4 7" id="KW-0812">Transmembrane</keyword>
<dbReference type="InterPro" id="IPR035906">
    <property type="entry name" value="MetI-like_sf"/>
</dbReference>
<reference evidence="10" key="1">
    <citation type="submission" date="2017-02" db="EMBL/GenBank/DDBJ databases">
        <authorList>
            <person name="Varghese N."/>
            <person name="Submissions S."/>
        </authorList>
    </citation>
    <scope>NUCLEOTIDE SEQUENCE [LARGE SCALE GENOMIC DNA]</scope>
    <source>
        <strain evidence="10">9H-4</strain>
    </source>
</reference>
<name>A0A1T4YU31_9ACTN</name>
<feature type="domain" description="ABC transmembrane type-1" evidence="8">
    <location>
        <begin position="97"/>
        <end position="302"/>
    </location>
</feature>
<keyword evidence="5 7" id="KW-1133">Transmembrane helix</keyword>
<dbReference type="Proteomes" id="UP000191040">
    <property type="component" value="Chromosome I"/>
</dbReference>
<dbReference type="Pfam" id="PF19300">
    <property type="entry name" value="BPD_transp_1_N"/>
    <property type="match status" value="1"/>
</dbReference>
<keyword evidence="6 7" id="KW-0472">Membrane</keyword>
<dbReference type="PROSITE" id="PS50928">
    <property type="entry name" value="ABC_TM1"/>
    <property type="match status" value="1"/>
</dbReference>
<keyword evidence="2 7" id="KW-0813">Transport</keyword>
<dbReference type="GO" id="GO:0055085">
    <property type="term" value="P:transmembrane transport"/>
    <property type="evidence" value="ECO:0007669"/>
    <property type="project" value="InterPro"/>
</dbReference>
<dbReference type="RefSeq" id="WP_078699051.1">
    <property type="nucleotide sequence ID" value="NZ_LT796768.1"/>
</dbReference>
<keyword evidence="10" id="KW-1185">Reference proteome</keyword>
<feature type="transmembrane region" description="Helical" evidence="7">
    <location>
        <begin position="7"/>
        <end position="28"/>
    </location>
</feature>
<dbReference type="OrthoDB" id="147688at2"/>
<gene>
    <name evidence="9" type="ORF">SAMN06295964_0913</name>
</gene>
<dbReference type="EMBL" id="LT796768">
    <property type="protein sequence ID" value="SKB05367.1"/>
    <property type="molecule type" value="Genomic_DNA"/>
</dbReference>
<feature type="transmembrane region" description="Helical" evidence="7">
    <location>
        <begin position="99"/>
        <end position="121"/>
    </location>
</feature>